<keyword evidence="1" id="KW-0472">Membrane</keyword>
<keyword evidence="3" id="KW-1185">Reference proteome</keyword>
<dbReference type="HOGENOM" id="CLU_2045542_0_0_6"/>
<dbReference type="AlphaFoldDB" id="D2TJQ4"/>
<proteinExistence type="predicted"/>
<dbReference type="EMBL" id="FN543502">
    <property type="protein sequence ID" value="CBG89695.1"/>
    <property type="molecule type" value="Genomic_DNA"/>
</dbReference>
<dbReference type="Proteomes" id="UP000001889">
    <property type="component" value="Chromosome"/>
</dbReference>
<accession>D2TJQ4</accession>
<dbReference type="KEGG" id="cro:ROD_29561"/>
<protein>
    <submittedName>
        <fullName evidence="2">Membrane protein</fullName>
    </submittedName>
</protein>
<evidence type="ECO:0000313" key="2">
    <source>
        <dbReference type="EMBL" id="CBG89695.1"/>
    </source>
</evidence>
<keyword evidence="1" id="KW-0812">Transmembrane</keyword>
<evidence type="ECO:0000313" key="3">
    <source>
        <dbReference type="Proteomes" id="UP000001889"/>
    </source>
</evidence>
<sequence>MCSLAGLWVSQEKAAVSPPERIFGYPQTVGVVTTRSKIISTAPVNEPHTVRYQPEKLLAQCNLPFGRLSRGACGLLSVSRFLVNVIWIHHQLYFCSGICFQALFFFLYILPLLVNKKQLN</sequence>
<name>D2TJQ4_CITRI</name>
<feature type="transmembrane region" description="Helical" evidence="1">
    <location>
        <begin position="91"/>
        <end position="114"/>
    </location>
</feature>
<keyword evidence="1" id="KW-1133">Transmembrane helix</keyword>
<organism evidence="2 3">
    <name type="scientific">Citrobacter rodentium (strain ICC168)</name>
    <name type="common">Citrobacter freundii biotype 4280</name>
    <dbReference type="NCBI Taxonomy" id="637910"/>
    <lineage>
        <taxon>Bacteria</taxon>
        <taxon>Pseudomonadati</taxon>
        <taxon>Pseudomonadota</taxon>
        <taxon>Gammaproteobacteria</taxon>
        <taxon>Enterobacterales</taxon>
        <taxon>Enterobacteriaceae</taxon>
        <taxon>Citrobacter</taxon>
    </lineage>
</organism>
<reference evidence="2 3" key="1">
    <citation type="journal article" date="2010" name="J. Bacteriol.">
        <title>The Citrobacter rodentium genome sequence reveals convergent evolution with human pathogenic Escherichia coli.</title>
        <authorList>
            <person name="Petty N.K."/>
            <person name="Bulgin R."/>
            <person name="Crepin V.F."/>
            <person name="Cerdeno-Tarraga A.M."/>
            <person name="Schroeder G.N."/>
            <person name="Quail M.A."/>
            <person name="Lennard N."/>
            <person name="Corton C."/>
            <person name="Barron A."/>
            <person name="Clark L."/>
            <person name="Toribio A.L."/>
            <person name="Parkhill J."/>
            <person name="Dougan G."/>
            <person name="Frankel G."/>
            <person name="Thomson N.R."/>
        </authorList>
    </citation>
    <scope>NUCLEOTIDE SEQUENCE [LARGE SCALE GENOMIC DNA]</scope>
    <source>
        <strain evidence="2 3">ICC168</strain>
    </source>
</reference>
<evidence type="ECO:0000256" key="1">
    <source>
        <dbReference type="SAM" id="Phobius"/>
    </source>
</evidence>
<dbReference type="STRING" id="637910.ROD_29561"/>
<gene>
    <name evidence="2" type="ordered locus">ROD_29561</name>
</gene>